<dbReference type="EMBL" id="CP159373">
    <property type="protein sequence ID" value="XCN73940.1"/>
    <property type="molecule type" value="Genomic_DNA"/>
</dbReference>
<proteinExistence type="predicted"/>
<gene>
    <name evidence="1" type="ORF">Q3M24_04065</name>
</gene>
<dbReference type="KEGG" id="eaj:Q3M24_04065"/>
<dbReference type="AlphaFoldDB" id="A0AAU8LXJ7"/>
<protein>
    <recommendedName>
        <fullName evidence="2">WYL domain-containing protein</fullName>
    </recommendedName>
</protein>
<name>A0AAU8LXJ7_9BACT</name>
<reference evidence="1" key="1">
    <citation type="journal article" date="2024" name="Syst. Appl. Microbiol.">
        <title>First single-strain enrichments of Electrothrix cable bacteria, description of E. aestuarii sp. nov. and E. rattekaaiensis sp. nov., and proposal of a cable bacteria taxonomy following the rules of the SeqCode.</title>
        <authorList>
            <person name="Plum-Jensen L.E."/>
            <person name="Schramm A."/>
            <person name="Marshall I.P.G."/>
        </authorList>
    </citation>
    <scope>NUCLEOTIDE SEQUENCE</scope>
    <source>
        <strain evidence="1">Rat1</strain>
    </source>
</reference>
<sequence length="190" mass="22486">MPPLQYVSRLNRTFYLHEGVTKTGKPRYYLSLKNEGKLLDTMPEGFEIYENPDGQVYCRKVPKKIITDEEVAIVEQGMKRFSKVEYYTIDVRQKTISVFISNQDTDRLLEIISPGREQEEARSILMQAISYSPYMEFVLTDDKERLFTVRRYCFLGSVDDWIDIGEPDRLDELVEEYVRHLGQDSYYDLY</sequence>
<evidence type="ECO:0008006" key="2">
    <source>
        <dbReference type="Google" id="ProtNLM"/>
    </source>
</evidence>
<reference evidence="1" key="2">
    <citation type="submission" date="2024-06" db="EMBL/GenBank/DDBJ databases">
        <authorList>
            <person name="Plum-Jensen L.E."/>
            <person name="Schramm A."/>
            <person name="Marshall I.P.G."/>
        </authorList>
    </citation>
    <scope>NUCLEOTIDE SEQUENCE</scope>
    <source>
        <strain evidence="1">Rat1</strain>
    </source>
</reference>
<evidence type="ECO:0000313" key="1">
    <source>
        <dbReference type="EMBL" id="XCN73940.1"/>
    </source>
</evidence>
<organism evidence="1">
    <name type="scientific">Candidatus Electrothrix aestuarii</name>
    <dbReference type="NCBI Taxonomy" id="3062594"/>
    <lineage>
        <taxon>Bacteria</taxon>
        <taxon>Pseudomonadati</taxon>
        <taxon>Thermodesulfobacteriota</taxon>
        <taxon>Desulfobulbia</taxon>
        <taxon>Desulfobulbales</taxon>
        <taxon>Desulfobulbaceae</taxon>
        <taxon>Candidatus Electrothrix</taxon>
    </lineage>
</organism>
<accession>A0AAU8LXJ7</accession>